<dbReference type="SUPFAM" id="SSF52025">
    <property type="entry name" value="PA domain"/>
    <property type="match status" value="1"/>
</dbReference>
<organism evidence="15 16">
    <name type="scientific">Ophiocordyceps polyrhachis-furcata BCC 54312</name>
    <dbReference type="NCBI Taxonomy" id="1330021"/>
    <lineage>
        <taxon>Eukaryota</taxon>
        <taxon>Fungi</taxon>
        <taxon>Dikarya</taxon>
        <taxon>Ascomycota</taxon>
        <taxon>Pezizomycotina</taxon>
        <taxon>Sordariomycetes</taxon>
        <taxon>Hypocreomycetidae</taxon>
        <taxon>Hypocreales</taxon>
        <taxon>Ophiocordycipitaceae</taxon>
        <taxon>Ophiocordyceps</taxon>
    </lineage>
</organism>
<evidence type="ECO:0000256" key="7">
    <source>
        <dbReference type="ARBA" id="ARBA00022825"/>
    </source>
</evidence>
<feature type="active site" description="Charge relay system" evidence="8 9">
    <location>
        <position position="538"/>
    </location>
</feature>
<accession>A0A367LLY0</accession>
<feature type="active site" description="Charge relay system" evidence="8 9">
    <location>
        <position position="162"/>
    </location>
</feature>
<keyword evidence="16" id="KW-1185">Reference proteome</keyword>
<gene>
    <name evidence="15" type="ORF">L249_6699</name>
</gene>
<keyword evidence="2" id="KW-0134">Cell wall</keyword>
<evidence type="ECO:0000256" key="2">
    <source>
        <dbReference type="ARBA" id="ARBA00022512"/>
    </source>
</evidence>
<dbReference type="GO" id="GO:0016020">
    <property type="term" value="C:membrane"/>
    <property type="evidence" value="ECO:0007669"/>
    <property type="project" value="InterPro"/>
</dbReference>
<evidence type="ECO:0000256" key="9">
    <source>
        <dbReference type="PROSITE-ProRule" id="PRU01240"/>
    </source>
</evidence>
<dbReference type="PROSITE" id="PS00138">
    <property type="entry name" value="SUBTILASE_SER"/>
    <property type="match status" value="1"/>
</dbReference>
<feature type="domain" description="Peptidase S8/S53" evidence="12">
    <location>
        <begin position="153"/>
        <end position="576"/>
    </location>
</feature>
<dbReference type="PROSITE" id="PS51892">
    <property type="entry name" value="SUBTILASE"/>
    <property type="match status" value="1"/>
</dbReference>
<evidence type="ECO:0000256" key="1">
    <source>
        <dbReference type="ARBA" id="ARBA00011073"/>
    </source>
</evidence>
<dbReference type="PANTHER" id="PTHR43806">
    <property type="entry name" value="PEPTIDASE S8"/>
    <property type="match status" value="1"/>
</dbReference>
<feature type="chain" id="PRO_5017050282" evidence="11">
    <location>
        <begin position="20"/>
        <end position="893"/>
    </location>
</feature>
<comment type="caution">
    <text evidence="15">The sequence shown here is derived from an EMBL/GenBank/DDBJ whole genome shotgun (WGS) entry which is preliminary data.</text>
</comment>
<keyword evidence="7 9" id="KW-0720">Serine protease</keyword>
<dbReference type="EMBL" id="LKCN02000003">
    <property type="protein sequence ID" value="RCI15262.1"/>
    <property type="molecule type" value="Genomic_DNA"/>
</dbReference>
<dbReference type="InterPro" id="IPR015500">
    <property type="entry name" value="Peptidase_S8_subtilisin-rel"/>
</dbReference>
<evidence type="ECO:0000256" key="4">
    <source>
        <dbReference type="ARBA" id="ARBA00022670"/>
    </source>
</evidence>
<dbReference type="CDD" id="cd02124">
    <property type="entry name" value="PA_PoS1_like"/>
    <property type="match status" value="1"/>
</dbReference>
<evidence type="ECO:0000256" key="11">
    <source>
        <dbReference type="SAM" id="SignalP"/>
    </source>
</evidence>
<evidence type="ECO:0000259" key="13">
    <source>
        <dbReference type="Pfam" id="PF02225"/>
    </source>
</evidence>
<dbReference type="GO" id="GO:0006508">
    <property type="term" value="P:proteolysis"/>
    <property type="evidence" value="ECO:0007669"/>
    <property type="project" value="UniProtKB-KW"/>
</dbReference>
<keyword evidence="4 9" id="KW-0645">Protease</keyword>
<dbReference type="GO" id="GO:0004252">
    <property type="term" value="F:serine-type endopeptidase activity"/>
    <property type="evidence" value="ECO:0007669"/>
    <property type="project" value="UniProtKB-UniRule"/>
</dbReference>
<dbReference type="PANTHER" id="PTHR43806:SF66">
    <property type="entry name" value="SERIN ENDOPEPTIDASE"/>
    <property type="match status" value="1"/>
</dbReference>
<protein>
    <submittedName>
        <fullName evidence="15">Subtilisin-like protease</fullName>
    </submittedName>
</protein>
<dbReference type="InterPro" id="IPR050131">
    <property type="entry name" value="Peptidase_S8_subtilisin-like"/>
</dbReference>
<feature type="signal peptide" evidence="11">
    <location>
        <begin position="1"/>
        <end position="19"/>
    </location>
</feature>
<dbReference type="InterPro" id="IPR022398">
    <property type="entry name" value="Peptidase_S8_His-AS"/>
</dbReference>
<dbReference type="Gene3D" id="3.40.50.200">
    <property type="entry name" value="Peptidase S8/S53 domain"/>
    <property type="match status" value="1"/>
</dbReference>
<dbReference type="Proteomes" id="UP000253664">
    <property type="component" value="Unassembled WGS sequence"/>
</dbReference>
<keyword evidence="3" id="KW-0964">Secreted</keyword>
<dbReference type="InterPro" id="IPR036852">
    <property type="entry name" value="Peptidase_S8/S53_dom_sf"/>
</dbReference>
<dbReference type="Pfam" id="PF02225">
    <property type="entry name" value="PA"/>
    <property type="match status" value="1"/>
</dbReference>
<dbReference type="PRINTS" id="PR00723">
    <property type="entry name" value="SUBTILISIN"/>
</dbReference>
<dbReference type="InterPro" id="IPR003137">
    <property type="entry name" value="PA_domain"/>
</dbReference>
<evidence type="ECO:0000256" key="3">
    <source>
        <dbReference type="ARBA" id="ARBA00022525"/>
    </source>
</evidence>
<dbReference type="InterPro" id="IPR010435">
    <property type="entry name" value="C5a/SBT2-like_Fn3"/>
</dbReference>
<evidence type="ECO:0000256" key="6">
    <source>
        <dbReference type="ARBA" id="ARBA00022801"/>
    </source>
</evidence>
<dbReference type="CDD" id="cd07489">
    <property type="entry name" value="Peptidases_S8_5"/>
    <property type="match status" value="1"/>
</dbReference>
<evidence type="ECO:0000313" key="15">
    <source>
        <dbReference type="EMBL" id="RCI15262.1"/>
    </source>
</evidence>
<dbReference type="SUPFAM" id="SSF52743">
    <property type="entry name" value="Subtilisin-like"/>
    <property type="match status" value="1"/>
</dbReference>
<dbReference type="InterPro" id="IPR000209">
    <property type="entry name" value="Peptidase_S8/S53_dom"/>
</dbReference>
<dbReference type="InterPro" id="IPR023828">
    <property type="entry name" value="Peptidase_S8_Ser-AS"/>
</dbReference>
<dbReference type="PROSITE" id="PS00137">
    <property type="entry name" value="SUBTILASE_HIS"/>
    <property type="match status" value="1"/>
</dbReference>
<evidence type="ECO:0000313" key="16">
    <source>
        <dbReference type="Proteomes" id="UP000253664"/>
    </source>
</evidence>
<sequence>MVRSAALLTLAAAAAAAAAVSAPAPNGHAGGLIPGAYIVELEQGGDHDTVLREVNQHGAARMQLDYKLFRGVSFQLSDMEDTPRKIARLAAMPAVRNVWPVRLYKAPNVRVEWTASESPVTAPPRLQRREKRDDFSPHVMTQVDQLRKRGVTGKGTRIAVIDSGIDYLHPALGGCFGPGCLVSFGRDYVGDAYNGSNTPKPGRTPMDCLGHGTHVAGIVAAQAINSSFSFTGAAPDVTLGAYRVFGCKGQVTNEVLIAAFNEAFEDGADIITASIGSPNGWPEEPWTVAVSRIVENGVPCTVSAGNEGDNGLLYASGAADGKGVISVASTDNMVTPTLLYRVSYSVNDGPNQGFSYVPAEPDAWDGVTMELRATSLDATVRNDACDAMPGNSTDFFNRVALVRRGTCTFAEKAANVARRGAQYILFYNNDAAGALATDLTSVPAVAAGGMVTKHVGEAWIADLRAGRRVVVKMASHHHAEQELVVQDNTATGGAVSSFSSWGPSWEMDVKPQFSSPGGNILSTYPLRLGGYAVLSGTSMACPLVAAIIALVGQVRGSLDPDMLGDVLSSTARPSLFNNGKNSSSYLAPVAQQGGGLVQAFDAAYTHTLLSPQGLSFNDTDHFASRVNFTVKNMGYKPLSYRLSHKPAVTMYTLAAGSIYPQAFPNDVVEGAEANISLSCETLTLSPGESALVEVEAVPPPGLDAERLPLWSGWVAVNSSDGRSFSIPYQGLTGSLHRSRVLASDAVWISRSTDKKSKPVPANTTFVLPAPGKAWQGVELPSIVVNPALGSPLQEIDVVSLALGGTTTTTPTKTTTTTGNDVVVKTIGQPSGYPSSWVARGVGATAWDGLLASGLYAPPGLYKFVVRTLHIFGDARNQSDWDVGESPFIRIQYT</sequence>
<feature type="domain" description="PA" evidence="13">
    <location>
        <begin position="381"/>
        <end position="458"/>
    </location>
</feature>
<dbReference type="Pfam" id="PF06280">
    <property type="entry name" value="fn3_5"/>
    <property type="match status" value="1"/>
</dbReference>
<evidence type="ECO:0000256" key="8">
    <source>
        <dbReference type="PIRSR" id="PIRSR615500-1"/>
    </source>
</evidence>
<keyword evidence="6 9" id="KW-0378">Hydrolase</keyword>
<name>A0A367LLY0_9HYPO</name>
<comment type="similarity">
    <text evidence="1 9 10">Belongs to the peptidase S8 family.</text>
</comment>
<evidence type="ECO:0000256" key="10">
    <source>
        <dbReference type="RuleBase" id="RU003355"/>
    </source>
</evidence>
<dbReference type="InterPro" id="IPR046450">
    <property type="entry name" value="PA_dom_sf"/>
</dbReference>
<evidence type="ECO:0000256" key="5">
    <source>
        <dbReference type="ARBA" id="ARBA00022729"/>
    </source>
</evidence>
<dbReference type="PROSITE" id="PS00136">
    <property type="entry name" value="SUBTILASE_ASP"/>
    <property type="match status" value="1"/>
</dbReference>
<proteinExistence type="inferred from homology"/>
<evidence type="ECO:0000259" key="14">
    <source>
        <dbReference type="Pfam" id="PF06280"/>
    </source>
</evidence>
<dbReference type="STRING" id="1330021.A0A367LLY0"/>
<dbReference type="AlphaFoldDB" id="A0A367LLY0"/>
<keyword evidence="5 11" id="KW-0732">Signal</keyword>
<evidence type="ECO:0000259" key="12">
    <source>
        <dbReference type="Pfam" id="PF00082"/>
    </source>
</evidence>
<feature type="active site" description="Charge relay system" evidence="8 9">
    <location>
        <position position="211"/>
    </location>
</feature>
<dbReference type="Gene3D" id="3.50.30.30">
    <property type="match status" value="1"/>
</dbReference>
<reference evidence="15 16" key="1">
    <citation type="journal article" date="2015" name="BMC Genomics">
        <title>Insights from the genome of Ophiocordyceps polyrhachis-furcata to pathogenicity and host specificity in insect fungi.</title>
        <authorList>
            <person name="Wichadakul D."/>
            <person name="Kobmoo N."/>
            <person name="Ingsriswang S."/>
            <person name="Tangphatsornruang S."/>
            <person name="Chantasingh D."/>
            <person name="Luangsa-ard J.J."/>
            <person name="Eurwilaichitr L."/>
        </authorList>
    </citation>
    <scope>NUCLEOTIDE SEQUENCE [LARGE SCALE GENOMIC DNA]</scope>
    <source>
        <strain evidence="15 16">BCC 54312</strain>
    </source>
</reference>
<dbReference type="InterPro" id="IPR034187">
    <property type="entry name" value="Peptidases_S8_5"/>
</dbReference>
<dbReference type="InterPro" id="IPR023827">
    <property type="entry name" value="Peptidase_S8_Asp-AS"/>
</dbReference>
<dbReference type="Pfam" id="PF00082">
    <property type="entry name" value="Peptidase_S8"/>
    <property type="match status" value="1"/>
</dbReference>
<dbReference type="OrthoDB" id="10256524at2759"/>
<feature type="domain" description="C5a peptidase/Subtilisin-like protease SBT2-like Fn3-like" evidence="14">
    <location>
        <begin position="615"/>
        <end position="728"/>
    </location>
</feature>